<dbReference type="PANTHER" id="PTHR13800:SF9">
    <property type="entry name" value="TRANSIENT RECEPTOR POTENTIAL CATION CHANNEL SUBFAMILY M MEMBER 8"/>
    <property type="match status" value="1"/>
</dbReference>
<feature type="transmembrane region" description="Helical" evidence="8">
    <location>
        <begin position="685"/>
        <end position="704"/>
    </location>
</feature>
<keyword evidence="6 8" id="KW-0472">Membrane</keyword>
<evidence type="ECO:0000256" key="1">
    <source>
        <dbReference type="ARBA" id="ARBA00004141"/>
    </source>
</evidence>
<dbReference type="InterPro" id="IPR005821">
    <property type="entry name" value="Ion_trans_dom"/>
</dbReference>
<dbReference type="STRING" id="13735.ENSPSIP00000020460"/>
<dbReference type="EMBL" id="AGCU01115668">
    <property type="status" value="NOT_ANNOTATED_CDS"/>
    <property type="molecule type" value="Genomic_DNA"/>
</dbReference>
<dbReference type="GeneTree" id="ENSGT00940000160270"/>
<evidence type="ECO:0000256" key="6">
    <source>
        <dbReference type="ARBA" id="ARBA00023136"/>
    </source>
</evidence>
<dbReference type="HOGENOM" id="CLU_001390_0_0_1"/>
<dbReference type="Proteomes" id="UP000007267">
    <property type="component" value="Unassembled WGS sequence"/>
</dbReference>
<evidence type="ECO:0000256" key="7">
    <source>
        <dbReference type="ARBA" id="ARBA00023303"/>
    </source>
</evidence>
<sequence>TMKNRRNGTLEGSKILYSSISRSTDVSDSDSDLVNFIREHFKKRECVFFTRDAKSMDHLCKCGYSKSQHIEGTQVNNSEKWNYRKHTKELPTDAFGDIQFENLGKRGKYIRLSCDTDSEMLYDLMTQHWHLKTPNLVISVTGGAKNFALKPRMRKIFSRLIYIAQSKGAWIFTGGTHYGLMKYIGEVVRDNTISRSSEENVVAIGIAAWGMISNRESLIRSGDAEGYYAAHYIMDDLKRDPLYCLDNNHTHLLLVDNGTHGHPTVEAKLRTQLEKYISERVIPDSNYGGKIPIVCFTQGGGKETLKAINVAIKSKIPCIVVEGSGQIADVIASLVEAEGILASSSVKERLLRYLPHTVSRLTEEDTESWIRWIKEIIENPHLLTVIKIEEAGDEIVSNAISFALYKAFGTNEQDKDNWNGQLQLLLEWNQLELASDEIFTNDRHWESADLQDVMFIALIKDRPKFVRLFLENGLNLRKFLSHEVLTELFANNFSSLVFKNLQIAKNSYNDALLTFVWRMVEDFRRSIKKENKNSKDETEIQLLDESSITRHPLQALFIWAVLQNKKELSKVIWEQTRGCTLAALGASKLLKSLAKVKNDINAAGESEELANEYETRAVELFSECYSSDEELAEQLLTYPCEAWGGSNCLELAVEAKDQQFIAQPGVQNFLSKQWYGEISRDTKNWKILLCLFLFPLIGCGFISFRKKPVERSKKLLLYYASFFTSPFVVFSWNVIFYIVFLLLFAYVLLMDFQREPTLLELILYVLVFILFCDEVRQWYMNGNKYFLDPWNIMDTLGIFYFIAGIIFRLHSSNESSWYSGRVIFCLDYIIFTLRLIHIFTVSRNLGPKIIMLQRMLLRVKFPLYRGLVWGPSPTKVLKDGSHLKTWLYRVAEDPNLAMFGQYPDDIDGTTYNFDRCTFSGNESKPLCVELDANNQPRFPEWITIPLVCIYMLSTNILLVNLLVAMFGYTVGSVQENNDQVWKFQRYFLVQEYGSRLTIPFPFVIFAYIYMVLKKCFQCCCEKQCKEPSICCSKNEDNETLAWEAVMKENYLVKTNSKANDSSEEMVHRFRQLDVKLNDLKGLLKEIANKLK</sequence>
<feature type="transmembrane region" description="Helical" evidence="8">
    <location>
        <begin position="791"/>
        <end position="809"/>
    </location>
</feature>
<dbReference type="Ensembl" id="ENSPSIT00000020557.1">
    <property type="protein sequence ID" value="ENSPSIP00000020460.1"/>
    <property type="gene ID" value="ENSPSIG00000018097.1"/>
</dbReference>
<accession>K7GJJ9</accession>
<dbReference type="PANTHER" id="PTHR13800">
    <property type="entry name" value="TRANSIENT RECEPTOR POTENTIAL CATION CHANNEL, SUBFAMILY M, MEMBER 6"/>
    <property type="match status" value="1"/>
</dbReference>
<reference evidence="12" key="3">
    <citation type="submission" date="2025-08" db="UniProtKB">
        <authorList>
            <consortium name="Ensembl"/>
        </authorList>
    </citation>
    <scope>IDENTIFICATION</scope>
</reference>
<dbReference type="InterPro" id="IPR057366">
    <property type="entry name" value="TRPM-like"/>
</dbReference>
<dbReference type="Pfam" id="PF18139">
    <property type="entry name" value="LSDAT_euk"/>
    <property type="match status" value="1"/>
</dbReference>
<dbReference type="GO" id="GO:0099604">
    <property type="term" value="F:ligand-gated calcium channel activity"/>
    <property type="evidence" value="ECO:0007669"/>
    <property type="project" value="TreeGrafter"/>
</dbReference>
<feature type="domain" description="Ion transport" evidence="9">
    <location>
        <begin position="735"/>
        <end position="855"/>
    </location>
</feature>
<evidence type="ECO:0000313" key="13">
    <source>
        <dbReference type="Proteomes" id="UP000007267"/>
    </source>
</evidence>
<protein>
    <submittedName>
        <fullName evidence="12">Transient receptor potential cation channel subfamily M member 8</fullName>
    </submittedName>
</protein>
<dbReference type="AlphaFoldDB" id="K7GJJ9"/>
<dbReference type="Pfam" id="PF00520">
    <property type="entry name" value="Ion_trans"/>
    <property type="match status" value="1"/>
</dbReference>
<name>K7GJJ9_PELSI</name>
<dbReference type="EMBL" id="AGCU01115669">
    <property type="status" value="NOT_ANNOTATED_CDS"/>
    <property type="molecule type" value="Genomic_DNA"/>
</dbReference>
<feature type="transmembrane region" description="Helical" evidence="8">
    <location>
        <begin position="821"/>
        <end position="841"/>
    </location>
</feature>
<evidence type="ECO:0000259" key="11">
    <source>
        <dbReference type="Pfam" id="PF25508"/>
    </source>
</evidence>
<evidence type="ECO:0000256" key="3">
    <source>
        <dbReference type="ARBA" id="ARBA00022692"/>
    </source>
</evidence>
<evidence type="ECO:0000256" key="2">
    <source>
        <dbReference type="ARBA" id="ARBA00022448"/>
    </source>
</evidence>
<reference evidence="13" key="2">
    <citation type="journal article" date="2013" name="Nat. Genet.">
        <title>The draft genomes of soft-shell turtle and green sea turtle yield insights into the development and evolution of the turtle-specific body plan.</title>
        <authorList>
            <person name="Wang Z."/>
            <person name="Pascual-Anaya J."/>
            <person name="Zadissa A."/>
            <person name="Li W."/>
            <person name="Niimura Y."/>
            <person name="Huang Z."/>
            <person name="Li C."/>
            <person name="White S."/>
            <person name="Xiong Z."/>
            <person name="Fang D."/>
            <person name="Wang B."/>
            <person name="Ming Y."/>
            <person name="Chen Y."/>
            <person name="Zheng Y."/>
            <person name="Kuraku S."/>
            <person name="Pignatelli M."/>
            <person name="Herrero J."/>
            <person name="Beal K."/>
            <person name="Nozawa M."/>
            <person name="Li Q."/>
            <person name="Wang J."/>
            <person name="Zhang H."/>
            <person name="Yu L."/>
            <person name="Shigenobu S."/>
            <person name="Wang J."/>
            <person name="Liu J."/>
            <person name="Flicek P."/>
            <person name="Searle S."/>
            <person name="Wang J."/>
            <person name="Kuratani S."/>
            <person name="Yin Y."/>
            <person name="Aken B."/>
            <person name="Zhang G."/>
            <person name="Irie N."/>
        </authorList>
    </citation>
    <scope>NUCLEOTIDE SEQUENCE [LARGE SCALE GENOMIC DNA]</scope>
    <source>
        <strain evidence="13">Daiwa-1</strain>
    </source>
</reference>
<keyword evidence="2" id="KW-0813">Transport</keyword>
<dbReference type="Pfam" id="PF25508">
    <property type="entry name" value="TRPM2"/>
    <property type="match status" value="1"/>
</dbReference>
<evidence type="ECO:0000259" key="9">
    <source>
        <dbReference type="Pfam" id="PF00520"/>
    </source>
</evidence>
<keyword evidence="13" id="KW-1185">Reference proteome</keyword>
<feature type="transmembrane region" description="Helical" evidence="8">
    <location>
        <begin position="992"/>
        <end position="1012"/>
    </location>
</feature>
<evidence type="ECO:0000256" key="5">
    <source>
        <dbReference type="ARBA" id="ARBA00023065"/>
    </source>
</evidence>
<feature type="domain" description="TRPM-like" evidence="11">
    <location>
        <begin position="437"/>
        <end position="663"/>
    </location>
</feature>
<dbReference type="GO" id="GO:0005886">
    <property type="term" value="C:plasma membrane"/>
    <property type="evidence" value="ECO:0007669"/>
    <property type="project" value="Ensembl"/>
</dbReference>
<dbReference type="eggNOG" id="KOG3614">
    <property type="taxonomic scope" value="Eukaryota"/>
</dbReference>
<comment type="subcellular location">
    <subcellularLocation>
        <location evidence="1">Membrane</location>
        <topology evidence="1">Multi-pass membrane protein</topology>
    </subcellularLocation>
</comment>
<dbReference type="InterPro" id="IPR041491">
    <property type="entry name" value="TRPM_SLOG"/>
</dbReference>
<keyword evidence="4 8" id="KW-1133">Transmembrane helix</keyword>
<dbReference type="InterPro" id="IPR050927">
    <property type="entry name" value="TRPM"/>
</dbReference>
<feature type="transmembrane region" description="Helical" evidence="8">
    <location>
        <begin position="947"/>
        <end position="972"/>
    </location>
</feature>
<feature type="transmembrane region" description="Helical" evidence="8">
    <location>
        <begin position="761"/>
        <end position="779"/>
    </location>
</feature>
<feature type="transmembrane region" description="Helical" evidence="8">
    <location>
        <begin position="716"/>
        <end position="749"/>
    </location>
</feature>
<reference evidence="12" key="4">
    <citation type="submission" date="2025-09" db="UniProtKB">
        <authorList>
            <consortium name="Ensembl"/>
        </authorList>
    </citation>
    <scope>IDENTIFICATION</scope>
</reference>
<evidence type="ECO:0000313" key="12">
    <source>
        <dbReference type="Ensembl" id="ENSPSIP00000020460.1"/>
    </source>
</evidence>
<evidence type="ECO:0000259" key="10">
    <source>
        <dbReference type="Pfam" id="PF18139"/>
    </source>
</evidence>
<feature type="domain" description="TRPM SLOG" evidence="10">
    <location>
        <begin position="108"/>
        <end position="363"/>
    </location>
</feature>
<proteinExistence type="predicted"/>
<gene>
    <name evidence="12" type="primary">TRPM8</name>
</gene>
<dbReference type="EMBL" id="AGCU01115672">
    <property type="status" value="NOT_ANNOTATED_CDS"/>
    <property type="molecule type" value="Genomic_DNA"/>
</dbReference>
<organism evidence="12 13">
    <name type="scientific">Pelodiscus sinensis</name>
    <name type="common">Chinese softshell turtle</name>
    <name type="synonym">Trionyx sinensis</name>
    <dbReference type="NCBI Taxonomy" id="13735"/>
    <lineage>
        <taxon>Eukaryota</taxon>
        <taxon>Metazoa</taxon>
        <taxon>Chordata</taxon>
        <taxon>Craniata</taxon>
        <taxon>Vertebrata</taxon>
        <taxon>Euteleostomi</taxon>
        <taxon>Archelosauria</taxon>
        <taxon>Testudinata</taxon>
        <taxon>Testudines</taxon>
        <taxon>Cryptodira</taxon>
        <taxon>Trionychia</taxon>
        <taxon>Trionychidae</taxon>
        <taxon>Pelodiscus</taxon>
    </lineage>
</organism>
<evidence type="ECO:0000256" key="8">
    <source>
        <dbReference type="SAM" id="Phobius"/>
    </source>
</evidence>
<keyword evidence="7" id="KW-0407">Ion channel</keyword>
<keyword evidence="3 8" id="KW-0812">Transmembrane</keyword>
<dbReference type="OMA" id="CCKNESK"/>
<dbReference type="EMBL" id="AGCU01115671">
    <property type="status" value="NOT_ANNOTATED_CDS"/>
    <property type="molecule type" value="Genomic_DNA"/>
</dbReference>
<reference evidence="13" key="1">
    <citation type="submission" date="2011-10" db="EMBL/GenBank/DDBJ databases">
        <authorList>
            <consortium name="Soft-shell Turtle Genome Consortium"/>
        </authorList>
    </citation>
    <scope>NUCLEOTIDE SEQUENCE [LARGE SCALE GENOMIC DNA]</scope>
    <source>
        <strain evidence="13">Daiwa-1</strain>
    </source>
</reference>
<dbReference type="EMBL" id="AGCU01115670">
    <property type="status" value="NOT_ANNOTATED_CDS"/>
    <property type="molecule type" value="Genomic_DNA"/>
</dbReference>
<keyword evidence="5" id="KW-0406">Ion transport</keyword>
<evidence type="ECO:0000256" key="4">
    <source>
        <dbReference type="ARBA" id="ARBA00022989"/>
    </source>
</evidence>